<protein>
    <submittedName>
        <fullName evidence="3">DUF1206 domain-containing protein</fullName>
    </submittedName>
</protein>
<dbReference type="Proteomes" id="UP000272015">
    <property type="component" value="Unassembled WGS sequence"/>
</dbReference>
<evidence type="ECO:0000256" key="1">
    <source>
        <dbReference type="SAM" id="Phobius"/>
    </source>
</evidence>
<sequence>MRTRTFRRLARSGYAVNGLIHFLIGTIALTVAFGGTPAAGADQSGALREVAGSPGGGLLIWAAVVGLGALGLWQVTQAGLIVDPNPLKKWGRRASEAGKGIAYLALGFTAMAVALGGRTSSSESIQAVSAWLLESDLGVLLLIAIGLTVFGGGIGFIVIGLRRGFRKFIRVPGGRRGLFVLRLGRSGYIVKGLSLGIIGSLLVVAALTSDAAQAGGLDGALRTLGQLPHGAIYLTIVGLGLAQYGLFLMIRVRLARF</sequence>
<dbReference type="EMBL" id="QZVS01000096">
    <property type="protein sequence ID" value="RJT85305.1"/>
    <property type="molecule type" value="Genomic_DNA"/>
</dbReference>
<feature type="domain" description="DUF1206" evidence="2">
    <location>
        <begin position="97"/>
        <end position="162"/>
    </location>
</feature>
<reference evidence="3 4" key="1">
    <citation type="submission" date="2018-09" db="EMBL/GenBank/DDBJ databases">
        <title>Novel species of Cryobacterium.</title>
        <authorList>
            <person name="Liu Q."/>
            <person name="Xin Y.-H."/>
        </authorList>
    </citation>
    <scope>NUCLEOTIDE SEQUENCE [LARGE SCALE GENOMIC DNA]</scope>
    <source>
        <strain evidence="3 4">Hh39</strain>
    </source>
</reference>
<dbReference type="InterPro" id="IPR009597">
    <property type="entry name" value="DUF1206"/>
</dbReference>
<feature type="transmembrane region" description="Helical" evidence="1">
    <location>
        <begin position="188"/>
        <end position="207"/>
    </location>
</feature>
<keyword evidence="1" id="KW-1133">Transmembrane helix</keyword>
<organism evidence="3 4">
    <name type="scientific">Cryobacterium melibiosiphilum</name>
    <dbReference type="NCBI Taxonomy" id="995039"/>
    <lineage>
        <taxon>Bacteria</taxon>
        <taxon>Bacillati</taxon>
        <taxon>Actinomycetota</taxon>
        <taxon>Actinomycetes</taxon>
        <taxon>Micrococcales</taxon>
        <taxon>Microbacteriaceae</taxon>
        <taxon>Cryobacterium</taxon>
    </lineage>
</organism>
<proteinExistence type="predicted"/>
<dbReference type="OrthoDB" id="4552598at2"/>
<feature type="domain" description="DUF1206" evidence="2">
    <location>
        <begin position="13"/>
        <end position="78"/>
    </location>
</feature>
<evidence type="ECO:0000313" key="3">
    <source>
        <dbReference type="EMBL" id="RJT85305.1"/>
    </source>
</evidence>
<feature type="transmembrane region" description="Helical" evidence="1">
    <location>
        <begin position="12"/>
        <end position="38"/>
    </location>
</feature>
<name>A0A3A5MAC1_9MICO</name>
<dbReference type="AlphaFoldDB" id="A0A3A5MAC1"/>
<gene>
    <name evidence="3" type="ORF">D6T64_19880</name>
</gene>
<dbReference type="Pfam" id="PF06724">
    <property type="entry name" value="DUF1206"/>
    <property type="match status" value="3"/>
</dbReference>
<keyword evidence="1" id="KW-0472">Membrane</keyword>
<feature type="transmembrane region" description="Helical" evidence="1">
    <location>
        <begin position="227"/>
        <end position="250"/>
    </location>
</feature>
<evidence type="ECO:0000259" key="2">
    <source>
        <dbReference type="Pfam" id="PF06724"/>
    </source>
</evidence>
<feature type="transmembrane region" description="Helical" evidence="1">
    <location>
        <begin position="58"/>
        <end position="80"/>
    </location>
</feature>
<feature type="transmembrane region" description="Helical" evidence="1">
    <location>
        <begin position="137"/>
        <end position="161"/>
    </location>
</feature>
<evidence type="ECO:0000313" key="4">
    <source>
        <dbReference type="Proteomes" id="UP000272015"/>
    </source>
</evidence>
<feature type="domain" description="DUF1206" evidence="2">
    <location>
        <begin position="187"/>
        <end position="253"/>
    </location>
</feature>
<keyword evidence="4" id="KW-1185">Reference proteome</keyword>
<accession>A0A3A5MAC1</accession>
<feature type="transmembrane region" description="Helical" evidence="1">
    <location>
        <begin position="100"/>
        <end position="117"/>
    </location>
</feature>
<keyword evidence="1" id="KW-0812">Transmembrane</keyword>
<comment type="caution">
    <text evidence="3">The sequence shown here is derived from an EMBL/GenBank/DDBJ whole genome shotgun (WGS) entry which is preliminary data.</text>
</comment>